<evidence type="ECO:0000313" key="8">
    <source>
        <dbReference type="Proteomes" id="UP000215335"/>
    </source>
</evidence>
<dbReference type="InterPro" id="IPR040637">
    <property type="entry name" value="Ribosomal_uL10-like_insert"/>
</dbReference>
<dbReference type="GO" id="GO:0006364">
    <property type="term" value="P:rRNA processing"/>
    <property type="evidence" value="ECO:0007669"/>
    <property type="project" value="TreeGrafter"/>
</dbReference>
<evidence type="ECO:0000256" key="5">
    <source>
        <dbReference type="RuleBase" id="RU364039"/>
    </source>
</evidence>
<evidence type="ECO:0000259" key="6">
    <source>
        <dbReference type="Pfam" id="PF17777"/>
    </source>
</evidence>
<dbReference type="GO" id="GO:0030687">
    <property type="term" value="C:preribosome, large subunit precursor"/>
    <property type="evidence" value="ECO:0007669"/>
    <property type="project" value="TreeGrafter"/>
</dbReference>
<dbReference type="Gene3D" id="3.30.70.1730">
    <property type="match status" value="1"/>
</dbReference>
<comment type="similarity">
    <text evidence="2 5">Belongs to the universal ribosomal protein uL10 family.</text>
</comment>
<dbReference type="Proteomes" id="UP000215335">
    <property type="component" value="Unassembled WGS sequence"/>
</dbReference>
<keyword evidence="8" id="KW-1185">Reference proteome</keyword>
<comment type="caution">
    <text evidence="7">The sequence shown here is derived from an EMBL/GenBank/DDBJ whole genome shotgun (WGS) entry which is preliminary data.</text>
</comment>
<dbReference type="GO" id="GO:0005737">
    <property type="term" value="C:cytoplasm"/>
    <property type="evidence" value="ECO:0007669"/>
    <property type="project" value="UniProtKB-SubCell"/>
</dbReference>
<dbReference type="InterPro" id="IPR033867">
    <property type="entry name" value="Mrt4"/>
</dbReference>
<keyword evidence="5" id="KW-0690">Ribosome biogenesis</keyword>
<evidence type="ECO:0000313" key="7">
    <source>
        <dbReference type="EMBL" id="OXU18412.1"/>
    </source>
</evidence>
<dbReference type="GO" id="GO:0000027">
    <property type="term" value="P:ribosomal large subunit assembly"/>
    <property type="evidence" value="ECO:0007669"/>
    <property type="project" value="InterPro"/>
</dbReference>
<dbReference type="SUPFAM" id="SSF160369">
    <property type="entry name" value="Ribosomal protein L10-like"/>
    <property type="match status" value="1"/>
</dbReference>
<evidence type="ECO:0000256" key="2">
    <source>
        <dbReference type="ARBA" id="ARBA00008889"/>
    </source>
</evidence>
<proteinExistence type="inferred from homology"/>
<dbReference type="GO" id="GO:0005730">
    <property type="term" value="C:nucleolus"/>
    <property type="evidence" value="ECO:0007669"/>
    <property type="project" value="UniProtKB-SubCell"/>
</dbReference>
<sequence>MPKSKRDKKISLTKTSKKGLELKQQIVQDVRTCAEKYKNIILFSVENMRNSKLKDLRVEWRGSRFFFGKNKIVALALGTTKESEIAEGIHILSSNLQGQCGLFFTNEKKIKVLQWMREYGEDDYARSGFVTSETIELPAGPLPDFSHSIEPHLRQLGMPTSLQKGVVTLLKDYTVCTEGQTLTPEQARILKLLGRPLATFKLTPLGIYTKKSGYTQLADQLVQSNGKENSEQDMEE</sequence>
<dbReference type="InterPro" id="IPR043164">
    <property type="entry name" value="Ribosomal_uL10-like_insert_sf"/>
</dbReference>
<gene>
    <name evidence="7" type="ORF">TSAR_002397</name>
</gene>
<dbReference type="AlphaFoldDB" id="A0A232EJB6"/>
<dbReference type="InterPro" id="IPR051742">
    <property type="entry name" value="Ribosome_Assembly_uL10"/>
</dbReference>
<dbReference type="Pfam" id="PF00466">
    <property type="entry name" value="Ribosomal_L10"/>
    <property type="match status" value="1"/>
</dbReference>
<comment type="function">
    <text evidence="1 5">Component of the ribosome assembly machinery. Nuclear paralog of the ribosomal protein P0, it binds pre-60S subunits at an early stage of assembly in the nucleolus, and is replaced by P0 in cytoplasmic pre-60S subunits and mature 80S ribosomes.</text>
</comment>
<evidence type="ECO:0000256" key="4">
    <source>
        <dbReference type="ARBA" id="ARBA00023242"/>
    </source>
</evidence>
<protein>
    <recommendedName>
        <fullName evidence="5">Ribosome assembly factor mrt4</fullName>
    </recommendedName>
</protein>
<keyword evidence="3 5" id="KW-0963">Cytoplasm</keyword>
<dbReference type="InterPro" id="IPR043141">
    <property type="entry name" value="Ribosomal_uL10-like_sf"/>
</dbReference>
<dbReference type="GO" id="GO:0000956">
    <property type="term" value="P:nuclear-transcribed mRNA catabolic process"/>
    <property type="evidence" value="ECO:0007669"/>
    <property type="project" value="TreeGrafter"/>
</dbReference>
<dbReference type="PANTHER" id="PTHR45841">
    <property type="entry name" value="MRNA TURNOVER PROTEIN 4 MRTO4"/>
    <property type="match status" value="1"/>
</dbReference>
<dbReference type="OrthoDB" id="10262308at2759"/>
<dbReference type="InterPro" id="IPR001790">
    <property type="entry name" value="Ribosomal_uL10"/>
</dbReference>
<keyword evidence="4 5" id="KW-0539">Nucleus</keyword>
<dbReference type="Gene3D" id="3.90.105.20">
    <property type="match status" value="1"/>
</dbReference>
<evidence type="ECO:0000256" key="3">
    <source>
        <dbReference type="ARBA" id="ARBA00022490"/>
    </source>
</evidence>
<dbReference type="Pfam" id="PF17777">
    <property type="entry name" value="RL10P_insert"/>
    <property type="match status" value="1"/>
</dbReference>
<dbReference type="EMBL" id="NNAY01004074">
    <property type="protein sequence ID" value="OXU18412.1"/>
    <property type="molecule type" value="Genomic_DNA"/>
</dbReference>
<comment type="subunit">
    <text evidence="5">Associates with the pre-60S ribosomal particle.</text>
</comment>
<dbReference type="GO" id="GO:0003723">
    <property type="term" value="F:RNA binding"/>
    <property type="evidence" value="ECO:0007669"/>
    <property type="project" value="TreeGrafter"/>
</dbReference>
<dbReference type="PANTHER" id="PTHR45841:SF1">
    <property type="entry name" value="MRNA TURNOVER PROTEIN 4 HOMOLOG"/>
    <property type="match status" value="1"/>
</dbReference>
<reference evidence="7 8" key="1">
    <citation type="journal article" date="2017" name="Curr. Biol.">
        <title>The Evolution of Venom by Co-option of Single-Copy Genes.</title>
        <authorList>
            <person name="Martinson E.O."/>
            <person name="Mrinalini"/>
            <person name="Kelkar Y.D."/>
            <person name="Chang C.H."/>
            <person name="Werren J.H."/>
        </authorList>
    </citation>
    <scope>NUCLEOTIDE SEQUENCE [LARGE SCALE GENOMIC DNA]</scope>
    <source>
        <strain evidence="7 8">Alberta</strain>
        <tissue evidence="7">Whole body</tissue>
    </source>
</reference>
<name>A0A232EJB6_9HYME</name>
<evidence type="ECO:0000256" key="1">
    <source>
        <dbReference type="ARBA" id="ARBA00004046"/>
    </source>
</evidence>
<dbReference type="STRING" id="543379.A0A232EJB6"/>
<dbReference type="FunFam" id="3.30.70.1730:FF:000005">
    <property type="entry name" value="Ribosome assembly factor mrt4"/>
    <property type="match status" value="1"/>
</dbReference>
<feature type="domain" description="Large ribosomal subunit protein uL10-like insertion" evidence="6">
    <location>
        <begin position="125"/>
        <end position="194"/>
    </location>
</feature>
<dbReference type="CDD" id="cd05796">
    <property type="entry name" value="Ribosomal_P0_like"/>
    <property type="match status" value="1"/>
</dbReference>
<comment type="subcellular location">
    <subcellularLocation>
        <location evidence="5">Cytoplasm</location>
    </subcellularLocation>
    <subcellularLocation>
        <location evidence="5">Nucleus</location>
        <location evidence="5">Nucleolus</location>
    </subcellularLocation>
</comment>
<dbReference type="FunFam" id="3.90.105.20:FF:000002">
    <property type="entry name" value="Ribosome assembly factor mrt4"/>
    <property type="match status" value="1"/>
</dbReference>
<accession>A0A232EJB6</accession>
<organism evidence="7 8">
    <name type="scientific">Trichomalopsis sarcophagae</name>
    <dbReference type="NCBI Taxonomy" id="543379"/>
    <lineage>
        <taxon>Eukaryota</taxon>
        <taxon>Metazoa</taxon>
        <taxon>Ecdysozoa</taxon>
        <taxon>Arthropoda</taxon>
        <taxon>Hexapoda</taxon>
        <taxon>Insecta</taxon>
        <taxon>Pterygota</taxon>
        <taxon>Neoptera</taxon>
        <taxon>Endopterygota</taxon>
        <taxon>Hymenoptera</taxon>
        <taxon>Apocrita</taxon>
        <taxon>Proctotrupomorpha</taxon>
        <taxon>Chalcidoidea</taxon>
        <taxon>Pteromalidae</taxon>
        <taxon>Pteromalinae</taxon>
        <taxon>Trichomalopsis</taxon>
    </lineage>
</organism>